<keyword evidence="2" id="KW-0456">Lyase</keyword>
<sequence>MHTEPTSGQFREEFPVLADTVHLASCSQGALSGELLAALGGMTSAMREQGAPWDLWMAEVDQARRRFAALVGADPHEVAVVPSASEGAYQVASTRDWAARPVVVTTDMEFPSIGHVWLAQGARGAEVVHVPERGAAVDEGELVAAVDERTGLVSIPLVSYRNGARMPVATAVTRAREVGAKVFVDAYQAVGVLPVDVRELDCDYLVAGALKYLLGLPGVAFLYARDGVADDLPPQLTGWFGRTDPFRFDPRALDFPAGARRFETGTPAIPAVYAANAGMRLLSKVDTKTIGGHVVDLATRTRDRLVAAGERIWAPPSPTATGPVVALLDDHPDRLAAHLSRRRIFTAPRGPVLRLSFHYYTDESDVDAVCSAIADYRAEN</sequence>
<protein>
    <submittedName>
        <fullName evidence="2">Selenocysteine lyase/cysteine desulfurase</fullName>
    </submittedName>
</protein>
<dbReference type="InterPro" id="IPR015422">
    <property type="entry name" value="PyrdxlP-dep_Trfase_small"/>
</dbReference>
<reference evidence="2 3" key="1">
    <citation type="submission" date="2018-10" db="EMBL/GenBank/DDBJ databases">
        <title>Sequencing the genomes of 1000 actinobacteria strains.</title>
        <authorList>
            <person name="Klenk H.-P."/>
        </authorList>
    </citation>
    <scope>NUCLEOTIDE SEQUENCE [LARGE SCALE GENOMIC DNA]</scope>
    <source>
        <strain evidence="2 3">DSM 43800</strain>
    </source>
</reference>
<evidence type="ECO:0000313" key="3">
    <source>
        <dbReference type="Proteomes" id="UP000282084"/>
    </source>
</evidence>
<organism evidence="2 3">
    <name type="scientific">Saccharothrix australiensis</name>
    <dbReference type="NCBI Taxonomy" id="2072"/>
    <lineage>
        <taxon>Bacteria</taxon>
        <taxon>Bacillati</taxon>
        <taxon>Actinomycetota</taxon>
        <taxon>Actinomycetes</taxon>
        <taxon>Pseudonocardiales</taxon>
        <taxon>Pseudonocardiaceae</taxon>
        <taxon>Saccharothrix</taxon>
    </lineage>
</organism>
<evidence type="ECO:0000259" key="1">
    <source>
        <dbReference type="Pfam" id="PF00266"/>
    </source>
</evidence>
<dbReference type="InterPro" id="IPR015424">
    <property type="entry name" value="PyrdxlP-dep_Trfase"/>
</dbReference>
<name>A0A495W5Z4_9PSEU</name>
<evidence type="ECO:0000313" key="2">
    <source>
        <dbReference type="EMBL" id="RKT56083.1"/>
    </source>
</evidence>
<dbReference type="AlphaFoldDB" id="A0A495W5Z4"/>
<keyword evidence="3" id="KW-1185">Reference proteome</keyword>
<gene>
    <name evidence="2" type="ORF">C8E97_4772</name>
</gene>
<dbReference type="Pfam" id="PF00266">
    <property type="entry name" value="Aminotran_5"/>
    <property type="match status" value="1"/>
</dbReference>
<dbReference type="SUPFAM" id="SSF53383">
    <property type="entry name" value="PLP-dependent transferases"/>
    <property type="match status" value="1"/>
</dbReference>
<dbReference type="InterPro" id="IPR000192">
    <property type="entry name" value="Aminotrans_V_dom"/>
</dbReference>
<dbReference type="EMBL" id="RBXO01000001">
    <property type="protein sequence ID" value="RKT56083.1"/>
    <property type="molecule type" value="Genomic_DNA"/>
</dbReference>
<dbReference type="RefSeq" id="WP_121007704.1">
    <property type="nucleotide sequence ID" value="NZ_RBXO01000001.1"/>
</dbReference>
<dbReference type="GO" id="GO:0016829">
    <property type="term" value="F:lyase activity"/>
    <property type="evidence" value="ECO:0007669"/>
    <property type="project" value="UniProtKB-KW"/>
</dbReference>
<dbReference type="PANTHER" id="PTHR43586">
    <property type="entry name" value="CYSTEINE DESULFURASE"/>
    <property type="match status" value="1"/>
</dbReference>
<feature type="domain" description="Aminotransferase class V" evidence="1">
    <location>
        <begin position="55"/>
        <end position="368"/>
    </location>
</feature>
<dbReference type="OrthoDB" id="250246at2"/>
<proteinExistence type="predicted"/>
<accession>A0A495W5Z4</accession>
<dbReference type="Gene3D" id="3.40.640.10">
    <property type="entry name" value="Type I PLP-dependent aspartate aminotransferase-like (Major domain)"/>
    <property type="match status" value="1"/>
</dbReference>
<dbReference type="PANTHER" id="PTHR43586:SF15">
    <property type="entry name" value="BLR3095 PROTEIN"/>
    <property type="match status" value="1"/>
</dbReference>
<dbReference type="Gene3D" id="3.90.1150.10">
    <property type="entry name" value="Aspartate Aminotransferase, domain 1"/>
    <property type="match status" value="1"/>
</dbReference>
<dbReference type="Proteomes" id="UP000282084">
    <property type="component" value="Unassembled WGS sequence"/>
</dbReference>
<comment type="caution">
    <text evidence="2">The sequence shown here is derived from an EMBL/GenBank/DDBJ whole genome shotgun (WGS) entry which is preliminary data.</text>
</comment>
<dbReference type="InterPro" id="IPR015421">
    <property type="entry name" value="PyrdxlP-dep_Trfase_major"/>
</dbReference>